<feature type="transmembrane region" description="Helical" evidence="1">
    <location>
        <begin position="63"/>
        <end position="81"/>
    </location>
</feature>
<feature type="transmembrane region" description="Helical" evidence="1">
    <location>
        <begin position="12"/>
        <end position="30"/>
    </location>
</feature>
<organism evidence="2">
    <name type="scientific">freshwater metagenome</name>
    <dbReference type="NCBI Taxonomy" id="449393"/>
    <lineage>
        <taxon>unclassified sequences</taxon>
        <taxon>metagenomes</taxon>
        <taxon>ecological metagenomes</taxon>
    </lineage>
</organism>
<feature type="transmembrane region" description="Helical" evidence="1">
    <location>
        <begin position="173"/>
        <end position="196"/>
    </location>
</feature>
<gene>
    <name evidence="2" type="ORF">UFOPK3401_00818</name>
</gene>
<name>A0A6J7DJS5_9ZZZZ</name>
<feature type="transmembrane region" description="Helical" evidence="1">
    <location>
        <begin position="208"/>
        <end position="226"/>
    </location>
</feature>
<feature type="transmembrane region" description="Helical" evidence="1">
    <location>
        <begin position="101"/>
        <end position="122"/>
    </location>
</feature>
<dbReference type="PANTHER" id="PTHR39419">
    <property type="entry name" value="SLL0814 PROTEIN"/>
    <property type="match status" value="1"/>
</dbReference>
<reference evidence="2" key="1">
    <citation type="submission" date="2020-05" db="EMBL/GenBank/DDBJ databases">
        <authorList>
            <person name="Chiriac C."/>
            <person name="Salcher M."/>
            <person name="Ghai R."/>
            <person name="Kavagutti S V."/>
        </authorList>
    </citation>
    <scope>NUCLEOTIDE SEQUENCE</scope>
</reference>
<dbReference type="Pfam" id="PF04240">
    <property type="entry name" value="Caroten_synth"/>
    <property type="match status" value="1"/>
</dbReference>
<evidence type="ECO:0000313" key="2">
    <source>
        <dbReference type="EMBL" id="CAB4871222.1"/>
    </source>
</evidence>
<dbReference type="InterPro" id="IPR007354">
    <property type="entry name" value="CruF-like"/>
</dbReference>
<evidence type="ECO:0000256" key="1">
    <source>
        <dbReference type="SAM" id="Phobius"/>
    </source>
</evidence>
<dbReference type="PANTHER" id="PTHR39419:SF1">
    <property type="entry name" value="SLL0814 PROTEIN"/>
    <property type="match status" value="1"/>
</dbReference>
<keyword evidence="1" id="KW-0812">Transmembrane</keyword>
<keyword evidence="1" id="KW-1133">Transmembrane helix</keyword>
<dbReference type="AlphaFoldDB" id="A0A6J7DJS5"/>
<feature type="transmembrane region" description="Helical" evidence="1">
    <location>
        <begin position="36"/>
        <end position="56"/>
    </location>
</feature>
<accession>A0A6J7DJS5</accession>
<feature type="transmembrane region" description="Helical" evidence="1">
    <location>
        <begin position="134"/>
        <end position="153"/>
    </location>
</feature>
<sequence length="261" mass="28577">MTSQPTMQKPVLPWVLAGITVLMQIAYPLTSGQTRTSLTIVTVVMFFLASTSHSLLVRGLKWTASFVAISVIGGWLIEYIGSTTDIPFGPYGYTTSLGWQLLGVPLVIPLAWSMMAYPALVVGQTMMRARWGTVLVSAVALASWDLFLDPMMVNDGHWTWDRVTSALPGVPGIPAINFLGWFVVALALMSLLSLLPRLDSSPIRDAQPLTLWLWTYFSSVLANAVFLSRPSVALVGAIVMGLVAIPLCLQLWRRRSVKIEV</sequence>
<dbReference type="EMBL" id="CAFBLM010000032">
    <property type="protein sequence ID" value="CAB4871222.1"/>
    <property type="molecule type" value="Genomic_DNA"/>
</dbReference>
<feature type="transmembrane region" description="Helical" evidence="1">
    <location>
        <begin position="232"/>
        <end position="252"/>
    </location>
</feature>
<proteinExistence type="predicted"/>
<protein>
    <submittedName>
        <fullName evidence="2">Unannotated protein</fullName>
    </submittedName>
</protein>
<keyword evidence="1" id="KW-0472">Membrane</keyword>